<dbReference type="Proteomes" id="UP001304340">
    <property type="component" value="Chromosome"/>
</dbReference>
<dbReference type="EMBL" id="CP138359">
    <property type="protein sequence ID" value="WPF82183.1"/>
    <property type="molecule type" value="Genomic_DNA"/>
</dbReference>
<dbReference type="KEGG" id="sbil:SANBI_003525"/>
<gene>
    <name evidence="2" type="ORF">SANBI_003525</name>
</gene>
<protein>
    <submittedName>
        <fullName evidence="2">Uncharacterized protein</fullName>
    </submittedName>
</protein>
<name>A0AAF0Z8N8_9MICO</name>
<dbReference type="AlphaFoldDB" id="A0AAF0Z8N8"/>
<accession>A0AAF0Z8N8</accession>
<keyword evidence="1" id="KW-0812">Transmembrane</keyword>
<evidence type="ECO:0000313" key="3">
    <source>
        <dbReference type="Proteomes" id="UP001304340"/>
    </source>
</evidence>
<sequence>MRRTRAELALLAAQDRVEDLAVRHGRKAGKILAITVPATLALLGIVVWHQLPPDPSDHTIVQLTGACCTPGGAPGTTVGTEYAESPGAQVLLFPLSRVTRVDDGRISLTYDLFTWTEDPEDTWVETRLTDTALRVGDTVTHGPATIEVVAVHDAFLDRNDAVDLRVTFDLGRIDEVP</sequence>
<evidence type="ECO:0000256" key="1">
    <source>
        <dbReference type="SAM" id="Phobius"/>
    </source>
</evidence>
<keyword evidence="3" id="KW-1185">Reference proteome</keyword>
<organism evidence="2 3">
    <name type="scientific">Sanguibacter biliveldensis</name>
    <dbReference type="NCBI Taxonomy" id="3030830"/>
    <lineage>
        <taxon>Bacteria</taxon>
        <taxon>Bacillati</taxon>
        <taxon>Actinomycetota</taxon>
        <taxon>Actinomycetes</taxon>
        <taxon>Micrococcales</taxon>
        <taxon>Sanguibacteraceae</taxon>
        <taxon>Sanguibacter</taxon>
    </lineage>
</organism>
<proteinExistence type="predicted"/>
<dbReference type="RefSeq" id="WP_319157372.1">
    <property type="nucleotide sequence ID" value="NZ_CP138359.1"/>
</dbReference>
<evidence type="ECO:0000313" key="2">
    <source>
        <dbReference type="EMBL" id="WPF82183.1"/>
    </source>
</evidence>
<keyword evidence="1" id="KW-1133">Transmembrane helix</keyword>
<reference evidence="3" key="1">
    <citation type="submission" date="2023-11" db="EMBL/GenBank/DDBJ databases">
        <authorList>
            <person name="Helweg L.P."/>
            <person name="Kiel A."/>
            <person name="Hitz F."/>
            <person name="Ruckert-Reed C."/>
            <person name="Busche T."/>
            <person name="Kaltschmidt B."/>
            <person name="Kaltschmidt C."/>
        </authorList>
    </citation>
    <scope>NUCLEOTIDE SEQUENCE [LARGE SCALE GENOMIC DNA]</scope>
    <source>
        <strain evidence="3">4.1</strain>
    </source>
</reference>
<keyword evidence="1" id="KW-0472">Membrane</keyword>
<feature type="transmembrane region" description="Helical" evidence="1">
    <location>
        <begin position="31"/>
        <end position="51"/>
    </location>
</feature>